<gene>
    <name evidence="12" type="ORF">E3T51_02960</name>
</gene>
<sequence>MSKPPERIVLVGYGPVGARFVEELLPLVRRGAATLTVIGAENTDAYNRVLIAEHAVGHIDRDSLEITDTPAAREAGVLLHLGVSVTAILRSRSAVALSDGTLLSYDRLVLATGARANIPTLDGIVRVRRDRQKPATDAAALDTSGAALPRGVTVLRDLDDAQRVLAAVTAGKRIVVLGAGVLGMEIALAAATAGAQTRVVYHGEIPMARNLDRGGGSVLAQSARRAGVTMVNHSRAESLLFHQDDDGVDRFDAVICADGKQIHGDLLLLSCGVGARTELAQLAGLPVSTGILVDSNLQSWGDPRVYAIGDCAHVASARQAGESTTLPTGGPSGLIGPGWRQADWLAERFSNEVLGTGEVQALVGAASAVVMLKAEDIDVVSVGNTAADPWDLGADGHAAACNAAPLYVSQWADPEHGRYVKMVTREGFLTGFVCVGMPRTAAELTLLFERGSELPADRSVLLRYDGPDYEPSVDGAFDPGATVCWCNGVTGGAIADAVEAGDTSVASIGAATRAGTGCGGCKMRIGEVLERLATVGSTP</sequence>
<evidence type="ECO:0000313" key="13">
    <source>
        <dbReference type="Proteomes" id="UP000297626"/>
    </source>
</evidence>
<keyword evidence="7" id="KW-0560">Oxidoreductase</keyword>
<protein>
    <submittedName>
        <fullName evidence="12">NAD(P)/FAD-dependent oxidoreductase</fullName>
    </submittedName>
</protein>
<evidence type="ECO:0000259" key="10">
    <source>
        <dbReference type="Pfam" id="PF04324"/>
    </source>
</evidence>
<evidence type="ECO:0000256" key="6">
    <source>
        <dbReference type="ARBA" id="ARBA00022723"/>
    </source>
</evidence>
<comment type="cofactor">
    <cofactor evidence="2">
        <name>[4Fe-4S] cluster</name>
        <dbReference type="ChEBI" id="CHEBI:49883"/>
    </cofactor>
</comment>
<dbReference type="AlphaFoldDB" id="A0A4R9BV74"/>
<dbReference type="PANTHER" id="PTHR43809">
    <property type="entry name" value="NITRITE REDUCTASE (NADH) LARGE SUBUNIT"/>
    <property type="match status" value="1"/>
</dbReference>
<dbReference type="SUPFAM" id="SSF51905">
    <property type="entry name" value="FAD/NAD(P)-binding domain"/>
    <property type="match status" value="2"/>
</dbReference>
<reference evidence="12 13" key="1">
    <citation type="submission" date="2019-03" db="EMBL/GenBank/DDBJ databases">
        <title>Genomics of glacier-inhabiting Cryobacterium strains.</title>
        <authorList>
            <person name="Liu Q."/>
            <person name="Xin Y.-H."/>
        </authorList>
    </citation>
    <scope>NUCLEOTIDE SEQUENCE [LARGE SCALE GENOMIC DNA]</scope>
    <source>
        <strain evidence="12 13">Sr54</strain>
    </source>
</reference>
<evidence type="ECO:0000256" key="1">
    <source>
        <dbReference type="ARBA" id="ARBA00001929"/>
    </source>
</evidence>
<dbReference type="Gene3D" id="1.10.10.1100">
    <property type="entry name" value="BFD-like [2Fe-2S]-binding domain"/>
    <property type="match status" value="1"/>
</dbReference>
<keyword evidence="8" id="KW-0408">Iron</keyword>
<evidence type="ECO:0000256" key="3">
    <source>
        <dbReference type="ARBA" id="ARBA00005096"/>
    </source>
</evidence>
<dbReference type="Pfam" id="PF07992">
    <property type="entry name" value="Pyr_redox_2"/>
    <property type="match status" value="1"/>
</dbReference>
<evidence type="ECO:0000256" key="2">
    <source>
        <dbReference type="ARBA" id="ARBA00001966"/>
    </source>
</evidence>
<evidence type="ECO:0000259" key="11">
    <source>
        <dbReference type="Pfam" id="PF07992"/>
    </source>
</evidence>
<dbReference type="Pfam" id="PF04324">
    <property type="entry name" value="Fer2_BFD"/>
    <property type="match status" value="1"/>
</dbReference>
<evidence type="ECO:0000256" key="4">
    <source>
        <dbReference type="ARBA" id="ARBA00010429"/>
    </source>
</evidence>
<dbReference type="PRINTS" id="PR00368">
    <property type="entry name" value="FADPNR"/>
</dbReference>
<dbReference type="EMBL" id="SOHN01000007">
    <property type="protein sequence ID" value="TFD90454.1"/>
    <property type="molecule type" value="Genomic_DNA"/>
</dbReference>
<comment type="cofactor">
    <cofactor evidence="1">
        <name>siroheme</name>
        <dbReference type="ChEBI" id="CHEBI:60052"/>
    </cofactor>
</comment>
<dbReference type="GO" id="GO:0051536">
    <property type="term" value="F:iron-sulfur cluster binding"/>
    <property type="evidence" value="ECO:0007669"/>
    <property type="project" value="UniProtKB-KW"/>
</dbReference>
<keyword evidence="6" id="KW-0479">Metal-binding</keyword>
<proteinExistence type="inferred from homology"/>
<evidence type="ECO:0000256" key="8">
    <source>
        <dbReference type="ARBA" id="ARBA00023004"/>
    </source>
</evidence>
<dbReference type="InterPro" id="IPR036188">
    <property type="entry name" value="FAD/NAD-bd_sf"/>
</dbReference>
<dbReference type="PANTHER" id="PTHR43809:SF1">
    <property type="entry name" value="NITRITE REDUCTASE (NADH) LARGE SUBUNIT"/>
    <property type="match status" value="1"/>
</dbReference>
<feature type="domain" description="BFD-like [2Fe-2S]-binding" evidence="10">
    <location>
        <begin position="483"/>
        <end position="530"/>
    </location>
</feature>
<keyword evidence="13" id="KW-1185">Reference proteome</keyword>
<accession>A0A4R9BV74</accession>
<evidence type="ECO:0000256" key="9">
    <source>
        <dbReference type="ARBA" id="ARBA00023014"/>
    </source>
</evidence>
<dbReference type="Proteomes" id="UP000297626">
    <property type="component" value="Unassembled WGS sequence"/>
</dbReference>
<dbReference type="GO" id="GO:0016491">
    <property type="term" value="F:oxidoreductase activity"/>
    <property type="evidence" value="ECO:0007669"/>
    <property type="project" value="UniProtKB-KW"/>
</dbReference>
<organism evidence="12 13">
    <name type="scientific">Cryobacterium serini</name>
    <dbReference type="NCBI Taxonomy" id="1259201"/>
    <lineage>
        <taxon>Bacteria</taxon>
        <taxon>Bacillati</taxon>
        <taxon>Actinomycetota</taxon>
        <taxon>Actinomycetes</taxon>
        <taxon>Micrococcales</taxon>
        <taxon>Microbacteriaceae</taxon>
        <taxon>Cryobacterium</taxon>
    </lineage>
</organism>
<comment type="caution">
    <text evidence="12">The sequence shown here is derived from an EMBL/GenBank/DDBJ whole genome shotgun (WGS) entry which is preliminary data.</text>
</comment>
<comment type="similarity">
    <text evidence="4">Belongs to the nitrite and sulfite reductase 4Fe-4S domain family.</text>
</comment>
<dbReference type="InterPro" id="IPR007419">
    <property type="entry name" value="BFD-like_2Fe2S-bd_dom"/>
</dbReference>
<dbReference type="InterPro" id="IPR041854">
    <property type="entry name" value="BFD-like_2Fe2S-bd_dom_sf"/>
</dbReference>
<evidence type="ECO:0000313" key="12">
    <source>
        <dbReference type="EMBL" id="TFD90454.1"/>
    </source>
</evidence>
<evidence type="ECO:0000256" key="5">
    <source>
        <dbReference type="ARBA" id="ARBA00022617"/>
    </source>
</evidence>
<feature type="domain" description="FAD/NAD(P)-binding" evidence="11">
    <location>
        <begin position="7"/>
        <end position="320"/>
    </location>
</feature>
<comment type="pathway">
    <text evidence="3">Nitrogen metabolism; nitrate reduction (assimilation).</text>
</comment>
<dbReference type="InterPro" id="IPR023753">
    <property type="entry name" value="FAD/NAD-binding_dom"/>
</dbReference>
<dbReference type="RefSeq" id="WP_134527302.1">
    <property type="nucleotide sequence ID" value="NZ_SOHN01000007.1"/>
</dbReference>
<evidence type="ECO:0000256" key="7">
    <source>
        <dbReference type="ARBA" id="ARBA00023002"/>
    </source>
</evidence>
<dbReference type="InterPro" id="IPR052034">
    <property type="entry name" value="NasD-like"/>
</dbReference>
<dbReference type="Gene3D" id="3.50.50.60">
    <property type="entry name" value="FAD/NAD(P)-binding domain"/>
    <property type="match status" value="2"/>
</dbReference>
<dbReference type="GO" id="GO:0046872">
    <property type="term" value="F:metal ion binding"/>
    <property type="evidence" value="ECO:0007669"/>
    <property type="project" value="UniProtKB-KW"/>
</dbReference>
<keyword evidence="9" id="KW-0411">Iron-sulfur</keyword>
<keyword evidence="5" id="KW-0349">Heme</keyword>
<name>A0A4R9BV74_9MICO</name>